<proteinExistence type="predicted"/>
<dbReference type="AlphaFoldDB" id="A0AAD2FHZ5"/>
<keyword evidence="3" id="KW-1185">Reference proteome</keyword>
<dbReference type="Proteomes" id="UP001295423">
    <property type="component" value="Unassembled WGS sequence"/>
</dbReference>
<organism evidence="2 3">
    <name type="scientific">Cylindrotheca closterium</name>
    <dbReference type="NCBI Taxonomy" id="2856"/>
    <lineage>
        <taxon>Eukaryota</taxon>
        <taxon>Sar</taxon>
        <taxon>Stramenopiles</taxon>
        <taxon>Ochrophyta</taxon>
        <taxon>Bacillariophyta</taxon>
        <taxon>Bacillariophyceae</taxon>
        <taxon>Bacillariophycidae</taxon>
        <taxon>Bacillariales</taxon>
        <taxon>Bacillariaceae</taxon>
        <taxon>Cylindrotheca</taxon>
    </lineage>
</organism>
<accession>A0AAD2FHZ5</accession>
<evidence type="ECO:0000313" key="2">
    <source>
        <dbReference type="EMBL" id="CAJ1933163.1"/>
    </source>
</evidence>
<feature type="region of interest" description="Disordered" evidence="1">
    <location>
        <begin position="155"/>
        <end position="185"/>
    </location>
</feature>
<evidence type="ECO:0000313" key="3">
    <source>
        <dbReference type="Proteomes" id="UP001295423"/>
    </source>
</evidence>
<sequence length="185" mass="19812">MQFPLCSSIKSLPTDADSGASMSDRATAVTSALGPSFPTKTVQPIDHASITKEAILASKTTTTNNAATEAQEQVLPLSNPLKGSNLPAMLTMLSLTGISIASRQLGWRRSKEPNPSDALSWFSLLQFLPSDRTDKDLALHINKDVEACMQEDMGEHVTKGPPRRQNCTQRVAAPPLPTSNAPSPM</sequence>
<comment type="caution">
    <text evidence="2">The sequence shown here is derived from an EMBL/GenBank/DDBJ whole genome shotgun (WGS) entry which is preliminary data.</text>
</comment>
<dbReference type="EMBL" id="CAKOGP040000247">
    <property type="protein sequence ID" value="CAJ1933163.1"/>
    <property type="molecule type" value="Genomic_DNA"/>
</dbReference>
<protein>
    <submittedName>
        <fullName evidence="2">Uncharacterized protein</fullName>
    </submittedName>
</protein>
<evidence type="ECO:0000256" key="1">
    <source>
        <dbReference type="SAM" id="MobiDB-lite"/>
    </source>
</evidence>
<reference evidence="2" key="1">
    <citation type="submission" date="2023-08" db="EMBL/GenBank/DDBJ databases">
        <authorList>
            <person name="Audoor S."/>
            <person name="Bilcke G."/>
        </authorList>
    </citation>
    <scope>NUCLEOTIDE SEQUENCE</scope>
</reference>
<name>A0AAD2FHZ5_9STRA</name>
<gene>
    <name evidence="2" type="ORF">CYCCA115_LOCUS3188</name>
</gene>